<dbReference type="PANTHER" id="PTHR10900">
    <property type="entry name" value="PERIOSTIN-RELATED"/>
    <property type="match status" value="1"/>
</dbReference>
<dbReference type="Pfam" id="PF02469">
    <property type="entry name" value="Fasciclin"/>
    <property type="match status" value="1"/>
</dbReference>
<evidence type="ECO:0000313" key="6">
    <source>
        <dbReference type="Proteomes" id="UP000244729"/>
    </source>
</evidence>
<dbReference type="KEGG" id="agm:DCE93_10925"/>
<accession>A0A2S0WXU6</accession>
<feature type="compositionally biased region" description="Polar residues" evidence="2">
    <location>
        <begin position="43"/>
        <end position="52"/>
    </location>
</feature>
<dbReference type="PANTHER" id="PTHR10900:SF77">
    <property type="entry name" value="FI19380P1"/>
    <property type="match status" value="1"/>
</dbReference>
<evidence type="ECO:0000256" key="3">
    <source>
        <dbReference type="SAM" id="SignalP"/>
    </source>
</evidence>
<dbReference type="GO" id="GO:0005615">
    <property type="term" value="C:extracellular space"/>
    <property type="evidence" value="ECO:0007669"/>
    <property type="project" value="TreeGrafter"/>
</dbReference>
<dbReference type="SUPFAM" id="SSF82153">
    <property type="entry name" value="FAS1 domain"/>
    <property type="match status" value="1"/>
</dbReference>
<keyword evidence="1 3" id="KW-0732">Signal</keyword>
<name>A0A2S0WXU6_9MICO</name>
<feature type="region of interest" description="Disordered" evidence="2">
    <location>
        <begin position="33"/>
        <end position="56"/>
    </location>
</feature>
<dbReference type="OrthoDB" id="9800666at2"/>
<dbReference type="RefSeq" id="WP_108595905.1">
    <property type="nucleotide sequence ID" value="NZ_CP028913.1"/>
</dbReference>
<feature type="chain" id="PRO_5038558964" evidence="3">
    <location>
        <begin position="35"/>
        <end position="221"/>
    </location>
</feature>
<dbReference type="EMBL" id="CP028913">
    <property type="protein sequence ID" value="AWB96100.1"/>
    <property type="molecule type" value="Genomic_DNA"/>
</dbReference>
<gene>
    <name evidence="5" type="ORF">DCE93_10925</name>
</gene>
<dbReference type="SMART" id="SM00554">
    <property type="entry name" value="FAS1"/>
    <property type="match status" value="1"/>
</dbReference>
<evidence type="ECO:0000259" key="4">
    <source>
        <dbReference type="PROSITE" id="PS50213"/>
    </source>
</evidence>
<dbReference type="Gene3D" id="2.30.180.10">
    <property type="entry name" value="FAS1 domain"/>
    <property type="match status" value="1"/>
</dbReference>
<dbReference type="PROSITE" id="PS50213">
    <property type="entry name" value="FAS1"/>
    <property type="match status" value="1"/>
</dbReference>
<feature type="signal peptide" evidence="3">
    <location>
        <begin position="1"/>
        <end position="34"/>
    </location>
</feature>
<evidence type="ECO:0000256" key="1">
    <source>
        <dbReference type="ARBA" id="ARBA00022729"/>
    </source>
</evidence>
<dbReference type="FunFam" id="2.30.180.10:FF:000019">
    <property type="entry name" value="Cell surface lipoprotein"/>
    <property type="match status" value="1"/>
</dbReference>
<reference evidence="5 6" key="1">
    <citation type="submission" date="2018-04" db="EMBL/GenBank/DDBJ databases">
        <authorList>
            <person name="Li J."/>
        </authorList>
    </citation>
    <scope>NUCLEOTIDE SEQUENCE [LARGE SCALE GENOMIC DNA]</scope>
    <source>
        <strain evidence="6">30A</strain>
    </source>
</reference>
<evidence type="ECO:0000256" key="2">
    <source>
        <dbReference type="SAM" id="MobiDB-lite"/>
    </source>
</evidence>
<proteinExistence type="predicted"/>
<keyword evidence="6" id="KW-1185">Reference proteome</keyword>
<dbReference type="AlphaFoldDB" id="A0A2S0WXU6"/>
<feature type="domain" description="FAS1" evidence="4">
    <location>
        <begin position="85"/>
        <end position="217"/>
    </location>
</feature>
<dbReference type="GO" id="GO:0007155">
    <property type="term" value="P:cell adhesion"/>
    <property type="evidence" value="ECO:0007669"/>
    <property type="project" value="TreeGrafter"/>
</dbReference>
<dbReference type="GO" id="GO:0050839">
    <property type="term" value="F:cell adhesion molecule binding"/>
    <property type="evidence" value="ECO:0007669"/>
    <property type="project" value="TreeGrafter"/>
</dbReference>
<dbReference type="InterPro" id="IPR036378">
    <property type="entry name" value="FAS1_dom_sf"/>
</dbReference>
<sequence length="221" mass="22135">MRSTSRSTRTALAAFSITAVAVLGLAGCSMGGAAAESDEPAMSEQSQPTEQATEADPAADLVGPGCAAYAEAVPDGPGSVVGMSTDPVAVAASNNPLLTTLVAAVSGQLNPDVDLVDTLNGDEFTVFAPVDEAFAKIDAATIESLKTDSATLTKILTYHVVPGQLSPDEVVGTQTTVEGGTVEVTGSGDALMVNDAAVVCGGVRTANATVYLIDTVLMPAM</sequence>
<protein>
    <submittedName>
        <fullName evidence="5">Fasciclin</fullName>
    </submittedName>
</protein>
<organism evidence="5 6">
    <name type="scientific">Agromyces badenianii</name>
    <dbReference type="NCBI Taxonomy" id="2080742"/>
    <lineage>
        <taxon>Bacteria</taxon>
        <taxon>Bacillati</taxon>
        <taxon>Actinomycetota</taxon>
        <taxon>Actinomycetes</taxon>
        <taxon>Micrococcales</taxon>
        <taxon>Microbacteriaceae</taxon>
        <taxon>Agromyces</taxon>
    </lineage>
</organism>
<dbReference type="Proteomes" id="UP000244729">
    <property type="component" value="Chromosome"/>
</dbReference>
<evidence type="ECO:0000313" key="5">
    <source>
        <dbReference type="EMBL" id="AWB96100.1"/>
    </source>
</evidence>
<dbReference type="GO" id="GO:0031012">
    <property type="term" value="C:extracellular matrix"/>
    <property type="evidence" value="ECO:0007669"/>
    <property type="project" value="TreeGrafter"/>
</dbReference>
<dbReference type="InterPro" id="IPR050904">
    <property type="entry name" value="Adhesion/Biosynth-related"/>
</dbReference>
<dbReference type="GO" id="GO:0030198">
    <property type="term" value="P:extracellular matrix organization"/>
    <property type="evidence" value="ECO:0007669"/>
    <property type="project" value="TreeGrafter"/>
</dbReference>
<dbReference type="PROSITE" id="PS51257">
    <property type="entry name" value="PROKAR_LIPOPROTEIN"/>
    <property type="match status" value="1"/>
</dbReference>
<dbReference type="InterPro" id="IPR000782">
    <property type="entry name" value="FAS1_domain"/>
</dbReference>